<keyword evidence="1" id="KW-0472">Membrane</keyword>
<evidence type="ECO:0000313" key="2">
    <source>
        <dbReference type="EMBL" id="KAH0563093.1"/>
    </source>
</evidence>
<dbReference type="AlphaFoldDB" id="A0A9P8RS65"/>
<dbReference type="Proteomes" id="UP000750711">
    <property type="component" value="Unassembled WGS sequence"/>
</dbReference>
<feature type="transmembrane region" description="Helical" evidence="1">
    <location>
        <begin position="36"/>
        <end position="57"/>
    </location>
</feature>
<proteinExistence type="predicted"/>
<dbReference type="EMBL" id="JAGHQM010000254">
    <property type="protein sequence ID" value="KAH0563093.1"/>
    <property type="molecule type" value="Genomic_DNA"/>
</dbReference>
<reference evidence="2" key="1">
    <citation type="submission" date="2021-03" db="EMBL/GenBank/DDBJ databases">
        <title>Comparative genomics and phylogenomic investigation of the class Geoglossomycetes provide insights into ecological specialization and systematics.</title>
        <authorList>
            <person name="Melie T."/>
            <person name="Pirro S."/>
            <person name="Miller A.N."/>
            <person name="Quandt A."/>
        </authorList>
    </citation>
    <scope>NUCLEOTIDE SEQUENCE</scope>
    <source>
        <strain evidence="2">CAQ_001_2017</strain>
    </source>
</reference>
<comment type="caution">
    <text evidence="2">The sequence shown here is derived from an EMBL/GenBank/DDBJ whole genome shotgun (WGS) entry which is preliminary data.</text>
</comment>
<organism evidence="2 3">
    <name type="scientific">Trichoglossum hirsutum</name>
    <dbReference type="NCBI Taxonomy" id="265104"/>
    <lineage>
        <taxon>Eukaryota</taxon>
        <taxon>Fungi</taxon>
        <taxon>Dikarya</taxon>
        <taxon>Ascomycota</taxon>
        <taxon>Pezizomycotina</taxon>
        <taxon>Geoglossomycetes</taxon>
        <taxon>Geoglossales</taxon>
        <taxon>Geoglossaceae</taxon>
        <taxon>Trichoglossum</taxon>
    </lineage>
</organism>
<keyword evidence="1" id="KW-0812">Transmembrane</keyword>
<accession>A0A9P8RS65</accession>
<protein>
    <submittedName>
        <fullName evidence="2">Uncharacterized protein</fullName>
    </submittedName>
</protein>
<evidence type="ECO:0000256" key="1">
    <source>
        <dbReference type="SAM" id="Phobius"/>
    </source>
</evidence>
<gene>
    <name evidence="2" type="ORF">GP486_002335</name>
</gene>
<keyword evidence="1" id="KW-1133">Transmembrane helix</keyword>
<evidence type="ECO:0000313" key="3">
    <source>
        <dbReference type="Proteomes" id="UP000750711"/>
    </source>
</evidence>
<keyword evidence="3" id="KW-1185">Reference proteome</keyword>
<name>A0A9P8RS65_9PEZI</name>
<sequence length="111" mass="12374">MDLWTDGYLPTSHNTTTKVTRWDPVNRYGYNPSGLFIPYGLACLFTFATVLLGAFSYSRNGVLPDKKFQDIVSAAGDQRIIHVVRDRKKSITAENIGGQLHLRPGTGPFDK</sequence>